<evidence type="ECO:0000256" key="1">
    <source>
        <dbReference type="ARBA" id="ARBA00001232"/>
    </source>
</evidence>
<keyword evidence="3 10" id="KW-0444">Lipid biosynthesis</keyword>
<dbReference type="InterPro" id="IPR012281">
    <property type="entry name" value="Phospholipid_synth_PlsX-like"/>
</dbReference>
<evidence type="ECO:0000256" key="3">
    <source>
        <dbReference type="ARBA" id="ARBA00022516"/>
    </source>
</evidence>
<dbReference type="PIRSF" id="PIRSF002465">
    <property type="entry name" value="Phsphlp_syn_PlsX"/>
    <property type="match status" value="1"/>
</dbReference>
<dbReference type="OrthoDB" id="9806408at2"/>
<organism evidence="11 12">
    <name type="scientific">Neorickettsia helminthoeca str. Oregon</name>
    <dbReference type="NCBI Taxonomy" id="1286528"/>
    <lineage>
        <taxon>Bacteria</taxon>
        <taxon>Pseudomonadati</taxon>
        <taxon>Pseudomonadota</taxon>
        <taxon>Alphaproteobacteria</taxon>
        <taxon>Rickettsiales</taxon>
        <taxon>Anaplasmataceae</taxon>
        <taxon>Neorickettsia</taxon>
    </lineage>
</organism>
<evidence type="ECO:0000256" key="6">
    <source>
        <dbReference type="ARBA" id="ARBA00023209"/>
    </source>
</evidence>
<dbReference type="NCBIfam" id="TIGR00182">
    <property type="entry name" value="plsX"/>
    <property type="match status" value="1"/>
</dbReference>
<comment type="subunit">
    <text evidence="9 10">Homodimer. Probably interacts with PlsY.</text>
</comment>
<dbReference type="KEGG" id="nhm:NHE_0607"/>
<dbReference type="HAMAP" id="MF_00019">
    <property type="entry name" value="PlsX"/>
    <property type="match status" value="1"/>
</dbReference>
<comment type="catalytic activity">
    <reaction evidence="1 10">
        <text>a fatty acyl-[ACP] + phosphate = an acyl phosphate + holo-[ACP]</text>
        <dbReference type="Rhea" id="RHEA:42292"/>
        <dbReference type="Rhea" id="RHEA-COMP:9685"/>
        <dbReference type="Rhea" id="RHEA-COMP:14125"/>
        <dbReference type="ChEBI" id="CHEBI:43474"/>
        <dbReference type="ChEBI" id="CHEBI:59918"/>
        <dbReference type="ChEBI" id="CHEBI:64479"/>
        <dbReference type="ChEBI" id="CHEBI:138651"/>
        <dbReference type="EC" id="2.3.1.274"/>
    </reaction>
</comment>
<dbReference type="UniPathway" id="UPA00085"/>
<dbReference type="EC" id="2.3.1.274" evidence="8 10"/>
<dbReference type="Gene3D" id="3.40.718.10">
    <property type="entry name" value="Isopropylmalate Dehydrogenase"/>
    <property type="match status" value="1"/>
</dbReference>
<dbReference type="SUPFAM" id="SSF53659">
    <property type="entry name" value="Isocitrate/Isopropylmalate dehydrogenase-like"/>
    <property type="match status" value="1"/>
</dbReference>
<dbReference type="Proteomes" id="UP000023755">
    <property type="component" value="Chromosome"/>
</dbReference>
<dbReference type="GO" id="GO:0006633">
    <property type="term" value="P:fatty acid biosynthetic process"/>
    <property type="evidence" value="ECO:0007669"/>
    <property type="project" value="UniProtKB-UniRule"/>
</dbReference>
<evidence type="ECO:0000256" key="2">
    <source>
        <dbReference type="ARBA" id="ARBA00022490"/>
    </source>
</evidence>
<evidence type="ECO:0000313" key="12">
    <source>
        <dbReference type="Proteomes" id="UP000023755"/>
    </source>
</evidence>
<evidence type="ECO:0000256" key="5">
    <source>
        <dbReference type="ARBA" id="ARBA00023098"/>
    </source>
</evidence>
<sequence length="342" mass="36667">MGNRIIVALDVMGGDNAPDEIIFGASRYLMRHPDSVFFRLFGDGPSLERCLSHSLNLVLLKNSEIIHTDDIVSSNDKPSLAVRGRKGSSMYRAVQDVREMISHCVVSAGNTGAFMGISKILLGMLDDIYRPAIVTTLPSKKGEVVVLDLGANLECSSEVLYQFAFMGAAFAKAALGTENPSVALLNIGVEENKGTDAIKEAFHMLKEKSEASRFDFRGYIEPADMLGGNVDVVVSDGFTGNIMLKTAEGIYHLIKEGIVSATKASFLSRIAGCILSKNLKGSMAKFNPDLRNGAMLIGLNGIAVKAHGSSDRNAFSNAIMVAANLVENDLNTQIIESICAVD</sequence>
<comment type="function">
    <text evidence="10">Catalyzes the reversible formation of acyl-phosphate (acyl-PO(4)) from acyl-[acyl-carrier-protein] (acyl-ACP). This enzyme utilizes acyl-ACP as fatty acyl donor, but not acyl-CoA.</text>
</comment>
<dbReference type="GO" id="GO:0043811">
    <property type="term" value="F:phosphate:acyl-[acyl carrier protein] acyltransferase activity"/>
    <property type="evidence" value="ECO:0007669"/>
    <property type="project" value="UniProtKB-UniRule"/>
</dbReference>
<dbReference type="Pfam" id="PF02504">
    <property type="entry name" value="FA_synthesis"/>
    <property type="match status" value="1"/>
</dbReference>
<keyword evidence="2 10" id="KW-0963">Cytoplasm</keyword>
<dbReference type="InterPro" id="IPR003664">
    <property type="entry name" value="FA_synthesis"/>
</dbReference>
<accession>X5GWZ5</accession>
<name>X5GWZ5_9RICK</name>
<comment type="pathway">
    <text evidence="10">Lipid metabolism; phospholipid metabolism.</text>
</comment>
<keyword evidence="5 10" id="KW-0443">Lipid metabolism</keyword>
<evidence type="ECO:0000256" key="4">
    <source>
        <dbReference type="ARBA" id="ARBA00022679"/>
    </source>
</evidence>
<dbReference type="GO" id="GO:0008654">
    <property type="term" value="P:phospholipid biosynthetic process"/>
    <property type="evidence" value="ECO:0007669"/>
    <property type="project" value="UniProtKB-KW"/>
</dbReference>
<proteinExistence type="inferred from homology"/>
<reference evidence="11 12" key="1">
    <citation type="submission" date="2014-03" db="EMBL/GenBank/DDBJ databases">
        <title>Sequencing and Comparison of Genomes and Transcriptome Profiles of Human Ehrlichiosis Agents.</title>
        <authorList>
            <person name="Lin M."/>
            <person name="Daugherty S.C."/>
            <person name="Nagaraj S."/>
            <person name="Cheng Z."/>
            <person name="Xiong Q."/>
            <person name="Lin F.-Y."/>
            <person name="Sengamalay N."/>
            <person name="Ott S."/>
            <person name="Godinez A."/>
            <person name="Tallon L.J."/>
            <person name="Sadzewicz L."/>
            <person name="Fraser C.M."/>
            <person name="Dunning Hotopp J.C."/>
            <person name="Rikihisa Y."/>
        </authorList>
    </citation>
    <scope>NUCLEOTIDE SEQUENCE [LARGE SCALE GENOMIC DNA]</scope>
    <source>
        <strain evidence="11 12">Oregon</strain>
    </source>
</reference>
<dbReference type="GO" id="GO:0005737">
    <property type="term" value="C:cytoplasm"/>
    <property type="evidence" value="ECO:0007669"/>
    <property type="project" value="UniProtKB-SubCell"/>
</dbReference>
<keyword evidence="6 10" id="KW-0594">Phospholipid biosynthesis</keyword>
<dbReference type="HOGENOM" id="CLU_039379_1_0_5"/>
<dbReference type="STRING" id="1286528.NHE_0607"/>
<dbReference type="PANTHER" id="PTHR30100">
    <property type="entry name" value="FATTY ACID/PHOSPHOLIPID SYNTHESIS PROTEIN PLSX"/>
    <property type="match status" value="1"/>
</dbReference>
<comment type="similarity">
    <text evidence="10">Belongs to the PlsX family.</text>
</comment>
<protein>
    <recommendedName>
        <fullName evidence="8 10">Phosphate acyltransferase</fullName>
        <ecNumber evidence="8 10">2.3.1.274</ecNumber>
    </recommendedName>
    <alternativeName>
        <fullName evidence="10">Acyl-ACP phosphotransacylase</fullName>
    </alternativeName>
    <alternativeName>
        <fullName evidence="10">Acyl-[acyl-carrier-protein]--phosphate acyltransferase</fullName>
    </alternativeName>
    <alternativeName>
        <fullName evidence="10">Phosphate-acyl-ACP acyltransferase</fullName>
    </alternativeName>
</protein>
<keyword evidence="7 10" id="KW-1208">Phospholipid metabolism</keyword>
<dbReference type="EMBL" id="CP007481">
    <property type="protein sequence ID" value="AHX11542.1"/>
    <property type="molecule type" value="Genomic_DNA"/>
</dbReference>
<evidence type="ECO:0000256" key="7">
    <source>
        <dbReference type="ARBA" id="ARBA00023264"/>
    </source>
</evidence>
<keyword evidence="4 10" id="KW-0808">Transferase</keyword>
<comment type="subcellular location">
    <subcellularLocation>
        <location evidence="10">Cytoplasm</location>
    </subcellularLocation>
    <text evidence="10">Associated with the membrane possibly through PlsY.</text>
</comment>
<gene>
    <name evidence="10 11" type="primary">plsX</name>
    <name evidence="11" type="ORF">NHE_0607</name>
</gene>
<evidence type="ECO:0000313" key="11">
    <source>
        <dbReference type="EMBL" id="AHX11542.1"/>
    </source>
</evidence>
<dbReference type="AlphaFoldDB" id="X5GWZ5"/>
<keyword evidence="12" id="KW-1185">Reference proteome</keyword>
<evidence type="ECO:0000256" key="8">
    <source>
        <dbReference type="ARBA" id="ARBA00024069"/>
    </source>
</evidence>
<dbReference type="PANTHER" id="PTHR30100:SF1">
    <property type="entry name" value="PHOSPHATE ACYLTRANSFERASE"/>
    <property type="match status" value="1"/>
</dbReference>
<evidence type="ECO:0000256" key="9">
    <source>
        <dbReference type="ARBA" id="ARBA00046608"/>
    </source>
</evidence>
<evidence type="ECO:0000256" key="10">
    <source>
        <dbReference type="HAMAP-Rule" id="MF_00019"/>
    </source>
</evidence>
<dbReference type="RefSeq" id="WP_038559727.1">
    <property type="nucleotide sequence ID" value="NZ_CP007481.1"/>
</dbReference>